<dbReference type="SUPFAM" id="SSF50249">
    <property type="entry name" value="Nucleic acid-binding proteins"/>
    <property type="match status" value="1"/>
</dbReference>
<proteinExistence type="predicted"/>
<reference evidence="1 2" key="1">
    <citation type="journal article" date="2021" name="BMC Genomics">
        <title>Datura genome reveals duplications of psychoactive alkaloid biosynthetic genes and high mutation rate following tissue culture.</title>
        <authorList>
            <person name="Rajewski A."/>
            <person name="Carter-House D."/>
            <person name="Stajich J."/>
            <person name="Litt A."/>
        </authorList>
    </citation>
    <scope>NUCLEOTIDE SEQUENCE [LARGE SCALE GENOMIC DNA]</scope>
    <source>
        <strain evidence="1">AR-01</strain>
    </source>
</reference>
<keyword evidence="2" id="KW-1185">Reference proteome</keyword>
<evidence type="ECO:0000313" key="1">
    <source>
        <dbReference type="EMBL" id="MCD7464471.1"/>
    </source>
</evidence>
<dbReference type="Proteomes" id="UP000823775">
    <property type="component" value="Unassembled WGS sequence"/>
</dbReference>
<dbReference type="EMBL" id="JACEIK010000968">
    <property type="protein sequence ID" value="MCD7464471.1"/>
    <property type="molecule type" value="Genomic_DNA"/>
</dbReference>
<gene>
    <name evidence="1" type="ORF">HAX54_052819</name>
</gene>
<dbReference type="Gene3D" id="2.40.50.140">
    <property type="entry name" value="Nucleic acid-binding proteins"/>
    <property type="match status" value="1"/>
</dbReference>
<organism evidence="1 2">
    <name type="scientific">Datura stramonium</name>
    <name type="common">Jimsonweed</name>
    <name type="synonym">Common thornapple</name>
    <dbReference type="NCBI Taxonomy" id="4076"/>
    <lineage>
        <taxon>Eukaryota</taxon>
        <taxon>Viridiplantae</taxon>
        <taxon>Streptophyta</taxon>
        <taxon>Embryophyta</taxon>
        <taxon>Tracheophyta</taxon>
        <taxon>Spermatophyta</taxon>
        <taxon>Magnoliopsida</taxon>
        <taxon>eudicotyledons</taxon>
        <taxon>Gunneridae</taxon>
        <taxon>Pentapetalae</taxon>
        <taxon>asterids</taxon>
        <taxon>lamiids</taxon>
        <taxon>Solanales</taxon>
        <taxon>Solanaceae</taxon>
        <taxon>Solanoideae</taxon>
        <taxon>Datureae</taxon>
        <taxon>Datura</taxon>
    </lineage>
</organism>
<name>A0ABS8SZG5_DATST</name>
<accession>A0ABS8SZG5</accession>
<comment type="caution">
    <text evidence="1">The sequence shown here is derived from an EMBL/GenBank/DDBJ whole genome shotgun (WGS) entry which is preliminary data.</text>
</comment>
<evidence type="ECO:0000313" key="2">
    <source>
        <dbReference type="Proteomes" id="UP000823775"/>
    </source>
</evidence>
<protein>
    <submittedName>
        <fullName evidence="1">Uncharacterized protein</fullName>
    </submittedName>
</protein>
<dbReference type="InterPro" id="IPR012340">
    <property type="entry name" value="NA-bd_OB-fold"/>
</dbReference>
<sequence>MEQRLTVDAITPQITEWTCKIKVIDKFRPRESKDQAVHFQTIIVQDENEEQVCIVLYGDDIGRCHKLFELFDTYLISTAKSNNNIQVLD</sequence>